<feature type="compositionally biased region" description="Basic and acidic residues" evidence="1">
    <location>
        <begin position="722"/>
        <end position="741"/>
    </location>
</feature>
<feature type="region of interest" description="Disordered" evidence="1">
    <location>
        <begin position="611"/>
        <end position="741"/>
    </location>
</feature>
<dbReference type="Proteomes" id="UP000324705">
    <property type="component" value="Chromosome 5B"/>
</dbReference>
<evidence type="ECO:0000256" key="2">
    <source>
        <dbReference type="SAM" id="Phobius"/>
    </source>
</evidence>
<dbReference type="EMBL" id="LT934120">
    <property type="protein sequence ID" value="VAI32849.1"/>
    <property type="molecule type" value="Genomic_DNA"/>
</dbReference>
<evidence type="ECO:0000313" key="4">
    <source>
        <dbReference type="Proteomes" id="UP000324705"/>
    </source>
</evidence>
<feature type="compositionally biased region" description="Basic and acidic residues" evidence="1">
    <location>
        <begin position="580"/>
        <end position="591"/>
    </location>
</feature>
<keyword evidence="2" id="KW-1133">Transmembrane helix</keyword>
<feature type="compositionally biased region" description="Basic and acidic residues" evidence="1">
    <location>
        <begin position="541"/>
        <end position="553"/>
    </location>
</feature>
<feature type="region of interest" description="Disordered" evidence="1">
    <location>
        <begin position="248"/>
        <end position="346"/>
    </location>
</feature>
<organism evidence="3 4">
    <name type="scientific">Triticum turgidum subsp. durum</name>
    <name type="common">Durum wheat</name>
    <name type="synonym">Triticum durum</name>
    <dbReference type="NCBI Taxonomy" id="4567"/>
    <lineage>
        <taxon>Eukaryota</taxon>
        <taxon>Viridiplantae</taxon>
        <taxon>Streptophyta</taxon>
        <taxon>Embryophyta</taxon>
        <taxon>Tracheophyta</taxon>
        <taxon>Spermatophyta</taxon>
        <taxon>Magnoliopsida</taxon>
        <taxon>Liliopsida</taxon>
        <taxon>Poales</taxon>
        <taxon>Poaceae</taxon>
        <taxon>BOP clade</taxon>
        <taxon>Pooideae</taxon>
        <taxon>Triticodae</taxon>
        <taxon>Triticeae</taxon>
        <taxon>Triticinae</taxon>
        <taxon>Triticum</taxon>
    </lineage>
</organism>
<accession>A0A9R1AM24</accession>
<feature type="compositionally biased region" description="Basic and acidic residues" evidence="1">
    <location>
        <begin position="264"/>
        <end position="274"/>
    </location>
</feature>
<feature type="compositionally biased region" description="Pro residues" evidence="1">
    <location>
        <begin position="253"/>
        <end position="263"/>
    </location>
</feature>
<feature type="compositionally biased region" description="Basic and acidic residues" evidence="1">
    <location>
        <begin position="632"/>
        <end position="654"/>
    </location>
</feature>
<name>A0A9R1AM24_TRITD</name>
<dbReference type="PANTHER" id="PTHR46741:SF2">
    <property type="entry name" value="RIBOSOMAL PROTEIN L34AE"/>
    <property type="match status" value="1"/>
</dbReference>
<feature type="region of interest" description="Disordered" evidence="1">
    <location>
        <begin position="197"/>
        <end position="218"/>
    </location>
</feature>
<dbReference type="Gramene" id="TRITD5Bv1G134810.5">
    <property type="protein sequence ID" value="TRITD5Bv1G134810.5"/>
    <property type="gene ID" value="TRITD5Bv1G134810"/>
</dbReference>
<feature type="compositionally biased region" description="Basic and acidic residues" evidence="1">
    <location>
        <begin position="74"/>
        <end position="83"/>
    </location>
</feature>
<feature type="compositionally biased region" description="Basic and acidic residues" evidence="1">
    <location>
        <begin position="423"/>
        <end position="438"/>
    </location>
</feature>
<feature type="compositionally biased region" description="Basic and acidic residues" evidence="1">
    <location>
        <begin position="446"/>
        <end position="456"/>
    </location>
</feature>
<feature type="region of interest" description="Disordered" evidence="1">
    <location>
        <begin position="58"/>
        <end position="83"/>
    </location>
</feature>
<proteinExistence type="predicted"/>
<feature type="region of interest" description="Disordered" evidence="1">
    <location>
        <begin position="493"/>
        <end position="591"/>
    </location>
</feature>
<feature type="compositionally biased region" description="Polar residues" evidence="1">
    <location>
        <begin position="405"/>
        <end position="419"/>
    </location>
</feature>
<gene>
    <name evidence="3" type="ORF">TRITD_5Bv1G134810</name>
</gene>
<feature type="region of interest" description="Disordered" evidence="1">
    <location>
        <begin position="405"/>
        <end position="480"/>
    </location>
</feature>
<protein>
    <submittedName>
        <fullName evidence="3">Uncharacterized protein</fullName>
    </submittedName>
</protein>
<feature type="compositionally biased region" description="Pro residues" evidence="1">
    <location>
        <begin position="121"/>
        <end position="134"/>
    </location>
</feature>
<sequence>MDVVGEGAGAAAAAAGGGGGSGGFIHSVVGLSSASTPLLFWLLTVALVAAIHVASIRGGDKETEKRPRRGGFPGDERDGEPDAHDDRVLQMMRSFSFVHASEEDFVEGMAAYERAFDDAPPEPVAPASPPPAPASPSSLSFSFRNQMPEIPREAPVVSTAVPVQKEEEEHEQEIQSPIPFAPVATQEREHEAEEAEVLVEKEEDDDEQSAEAVHAEPKIVPATHNYRFLTERDFRGFVREPATMTVRVQESFVPPPPLQPPAQPEERRVVDVSSRRGGFVTAKDLRPADKPVAFDRVASPTKRAPSRRKPASSVSKGSAASGRTSFASEFSGFGDSDSDSSTSDDGYSVKELVVDSDSDWFHSEKDFSAGVHDAASLRSYKAKVLKAMESLEEADLLQLSFQDSSATTVSPGSVAQASPDSVKYPEDMWSRTHSPEAEYREDDEAGTPREAQEAEAKIIQGEGSSIDMSDDDERSSSSMKKMIAAPVYDTEFAGEDSVEHSEKEIITINDHSYEAISDAKSSPEVTTDRELVVSSHQAVGDTERSPQPSDRELVGTSGHPPELVSLDRGEAASTNGQADTDDKRSPEHPEQKFVLVEGHSHELISDVWKEIAGTEEEEEGEVAYDFMGSPEPSEKEFVSRNAHSDELSSDDHKAIAQTNDRSYAAVSDDRTTPEHSEQEFSTDDHQYGVIPHTEKSSEPTEDKHASADDHPAKAPRHVHFSVTEKAKSLDEEEDKEGKWKDLTEEEEDELESLWEHQDLIEQLKLELKKVRSAGLPTILEESESPKAPMEDLKPWRIDAKFLREDPMDELNKFFKSYRERMRKFDILCFQKMYAIDFLQLRGPQQSANSLKALSPTALSILSHNFRSARWRSPEDPSDRLLKDLRCDLETVYVGQMCLSWEFLRWQYEQACDLPESDPYHSHHYNQVAGEFQQFQVMVQRFVEDEPFKGPRLPDYVKERCPFRNFLQVPVIREDSLKDRMEDQRKGNYVITSEELEVVMEESMHILWEFIKADKEPQTSVLKGLSTAHVELQDPRDEALVKAIHATLQKKEKRLKDLLRTGNCIVKKFKKPKEDRSDQNLFFSQVDMRLVARVLRMPRITGDQLQWCKAKLDKIMLVDNRRIHREASFLLFPCLEYKT</sequence>
<dbReference type="PANTHER" id="PTHR46741">
    <property type="entry name" value="OS09G0413600 PROTEIN"/>
    <property type="match status" value="1"/>
</dbReference>
<keyword evidence="2" id="KW-0812">Transmembrane</keyword>
<dbReference type="Pfam" id="PF07891">
    <property type="entry name" value="DUF1666"/>
    <property type="match status" value="1"/>
</dbReference>
<feature type="compositionally biased region" description="Basic and acidic residues" evidence="1">
    <location>
        <begin position="283"/>
        <end position="293"/>
    </location>
</feature>
<feature type="compositionally biased region" description="Acidic residues" evidence="1">
    <location>
        <begin position="197"/>
        <end position="209"/>
    </location>
</feature>
<feature type="compositionally biased region" description="Basic and acidic residues" evidence="1">
    <location>
        <begin position="667"/>
        <end position="712"/>
    </location>
</feature>
<feature type="region of interest" description="Disordered" evidence="1">
    <location>
        <begin position="118"/>
        <end position="141"/>
    </location>
</feature>
<keyword evidence="4" id="KW-1185">Reference proteome</keyword>
<feature type="compositionally biased region" description="Low complexity" evidence="1">
    <location>
        <begin position="311"/>
        <end position="346"/>
    </location>
</feature>
<dbReference type="AlphaFoldDB" id="A0A9R1AM24"/>
<evidence type="ECO:0000313" key="3">
    <source>
        <dbReference type="EMBL" id="VAI32849.1"/>
    </source>
</evidence>
<feature type="compositionally biased region" description="Acidic residues" evidence="1">
    <location>
        <begin position="613"/>
        <end position="622"/>
    </location>
</feature>
<keyword evidence="2" id="KW-0472">Membrane</keyword>
<dbReference type="InterPro" id="IPR012870">
    <property type="entry name" value="DUF1666"/>
</dbReference>
<reference evidence="3 4" key="1">
    <citation type="submission" date="2017-09" db="EMBL/GenBank/DDBJ databases">
        <authorList>
            <consortium name="International Durum Wheat Genome Sequencing Consortium (IDWGSC)"/>
            <person name="Milanesi L."/>
        </authorList>
    </citation>
    <scope>NUCLEOTIDE SEQUENCE [LARGE SCALE GENOMIC DNA]</scope>
    <source>
        <strain evidence="4">cv. Svevo</strain>
    </source>
</reference>
<feature type="transmembrane region" description="Helical" evidence="2">
    <location>
        <begin position="38"/>
        <end position="59"/>
    </location>
</feature>
<evidence type="ECO:0000256" key="1">
    <source>
        <dbReference type="SAM" id="MobiDB-lite"/>
    </source>
</evidence>